<dbReference type="InterPro" id="IPR037196">
    <property type="entry name" value="HSP90_C"/>
</dbReference>
<comment type="caution">
    <text evidence="4">The sequence shown here is derived from an EMBL/GenBank/DDBJ whole genome shotgun (WGS) entry which is preliminary data.</text>
</comment>
<dbReference type="GO" id="GO:0016887">
    <property type="term" value="F:ATP hydrolysis activity"/>
    <property type="evidence" value="ECO:0007669"/>
    <property type="project" value="InterPro"/>
</dbReference>
<reference evidence="4" key="1">
    <citation type="submission" date="2023-03" db="EMBL/GenBank/DDBJ databases">
        <authorList>
            <person name="Steffen K."/>
            <person name="Cardenas P."/>
        </authorList>
    </citation>
    <scope>NUCLEOTIDE SEQUENCE</scope>
</reference>
<dbReference type="FunFam" id="1.20.120.790:FF:000003">
    <property type="entry name" value="Heat shock protein 90"/>
    <property type="match status" value="1"/>
</dbReference>
<feature type="region of interest" description="Disordered" evidence="3">
    <location>
        <begin position="148"/>
        <end position="218"/>
    </location>
</feature>
<dbReference type="Pfam" id="PF00183">
    <property type="entry name" value="HSP90"/>
    <property type="match status" value="1"/>
</dbReference>
<keyword evidence="2" id="KW-0143">Chaperone</keyword>
<dbReference type="EMBL" id="CASHTH010004372">
    <property type="protein sequence ID" value="CAI8056584.1"/>
    <property type="molecule type" value="Genomic_DNA"/>
</dbReference>
<evidence type="ECO:0000313" key="4">
    <source>
        <dbReference type="EMBL" id="CAI8056584.1"/>
    </source>
</evidence>
<dbReference type="Proteomes" id="UP001174909">
    <property type="component" value="Unassembled WGS sequence"/>
</dbReference>
<comment type="similarity">
    <text evidence="1">Belongs to the heat shock protein 90 family.</text>
</comment>
<dbReference type="PANTHER" id="PTHR11528">
    <property type="entry name" value="HEAT SHOCK PROTEIN 90 FAMILY MEMBER"/>
    <property type="match status" value="1"/>
</dbReference>
<dbReference type="GO" id="GO:0051082">
    <property type="term" value="F:unfolded protein binding"/>
    <property type="evidence" value="ECO:0007669"/>
    <property type="project" value="InterPro"/>
</dbReference>
<accession>A0AA35TZE9</accession>
<protein>
    <submittedName>
        <fullName evidence="4">Endoplasmin</fullName>
    </submittedName>
</protein>
<organism evidence="4 5">
    <name type="scientific">Geodia barretti</name>
    <name type="common">Barrett's horny sponge</name>
    <dbReference type="NCBI Taxonomy" id="519541"/>
    <lineage>
        <taxon>Eukaryota</taxon>
        <taxon>Metazoa</taxon>
        <taxon>Porifera</taxon>
        <taxon>Demospongiae</taxon>
        <taxon>Heteroscleromorpha</taxon>
        <taxon>Tetractinellida</taxon>
        <taxon>Astrophorina</taxon>
        <taxon>Geodiidae</taxon>
        <taxon>Geodia</taxon>
    </lineage>
</organism>
<dbReference type="SUPFAM" id="SSF110942">
    <property type="entry name" value="HSP90 C-terminal domain"/>
    <property type="match status" value="1"/>
</dbReference>
<feature type="compositionally biased region" description="Acidic residues" evidence="3">
    <location>
        <begin position="148"/>
        <end position="189"/>
    </location>
</feature>
<gene>
    <name evidence="4" type="ORF">GBAR_LOCUS30831</name>
</gene>
<dbReference type="GO" id="GO:0005524">
    <property type="term" value="F:ATP binding"/>
    <property type="evidence" value="ECO:0007669"/>
    <property type="project" value="InterPro"/>
</dbReference>
<evidence type="ECO:0000256" key="2">
    <source>
        <dbReference type="ARBA" id="ARBA00023186"/>
    </source>
</evidence>
<proteinExistence type="inferred from homology"/>
<dbReference type="GO" id="GO:0140662">
    <property type="term" value="F:ATP-dependent protein folding chaperone"/>
    <property type="evidence" value="ECO:0007669"/>
    <property type="project" value="InterPro"/>
</dbReference>
<dbReference type="Gene3D" id="1.20.120.790">
    <property type="entry name" value="Heat shock protein 90, C-terminal domain"/>
    <property type="match status" value="1"/>
</dbReference>
<name>A0AA35TZE9_GEOBA</name>
<keyword evidence="5" id="KW-1185">Reference proteome</keyword>
<evidence type="ECO:0000313" key="5">
    <source>
        <dbReference type="Proteomes" id="UP001174909"/>
    </source>
</evidence>
<evidence type="ECO:0000256" key="3">
    <source>
        <dbReference type="SAM" id="MobiDB-lite"/>
    </source>
</evidence>
<evidence type="ECO:0000256" key="1">
    <source>
        <dbReference type="ARBA" id="ARBA00008239"/>
    </source>
</evidence>
<dbReference type="InterPro" id="IPR001404">
    <property type="entry name" value="Hsp90_fam"/>
</dbReference>
<sequence>MEEMEVLYKPLTDWLKDEALSEHIDKAVVSNRLSDSPCALVASQYGWSGNMERIMRAQAYAQGKEGEFYSTQKKTMEINPRHPLIKELQRRVSEEEVDSTTSDLAQVLYETALLRSGYVLKDSSDFAGRIERMMRLSLGVDLTAPVEEEEFFEEEEEEEEEEEIGDEEEEEEGMEEGVEEEGGEAEEDTVPPPLEVSFEKSCDSFNPFPTVTGRRRGE</sequence>
<dbReference type="AlphaFoldDB" id="A0AA35TZE9"/>